<dbReference type="Pfam" id="PF00534">
    <property type="entry name" value="Glycos_transf_1"/>
    <property type="match status" value="1"/>
</dbReference>
<dbReference type="EMBL" id="CAEZYW010000120">
    <property type="protein sequence ID" value="CAB4742965.1"/>
    <property type="molecule type" value="Genomic_DNA"/>
</dbReference>
<sequence length="358" mass="38421">MRIVIMANNIEELGGAQRVVHLLAQGLGSRGHEVVVVGIVPHATPHEYGSNAAYAMTNLLDRPYPKDDAARATLEASATSAMQQILDSGPPGIVITAQLWAMEHLARCRLDGWSIIGQYHSSFEAAASGRDLARAKAVYREIDAFALLCDEDAASFRGEGFNNVVTMPNPLADWPAGASDSTDQLVTYLGRFSAEKGPRFLIEAWRLLAAEYPTWRLQMVGSGPLEQQLRDSVAGEELSVVFLPPTRDPVGVLMGTSILALPSLTEGFPLVLAEAMACGVACVASDCSSGVRALVDDGRTGLIARRGDAPHLAQQLARLMDSHDLRSDLGAAARDAVKDLQLAAVIDRWEQLIADTLR</sequence>
<dbReference type="PANTHER" id="PTHR45947">
    <property type="entry name" value="SULFOQUINOVOSYL TRANSFERASE SQD2"/>
    <property type="match status" value="1"/>
</dbReference>
<proteinExistence type="predicted"/>
<dbReference type="GO" id="GO:0016757">
    <property type="term" value="F:glycosyltransferase activity"/>
    <property type="evidence" value="ECO:0007669"/>
    <property type="project" value="TreeGrafter"/>
</dbReference>
<evidence type="ECO:0000313" key="3">
    <source>
        <dbReference type="EMBL" id="CAB4742965.1"/>
    </source>
</evidence>
<dbReference type="SUPFAM" id="SSF53756">
    <property type="entry name" value="UDP-Glycosyltransferase/glycogen phosphorylase"/>
    <property type="match status" value="1"/>
</dbReference>
<protein>
    <submittedName>
        <fullName evidence="3">Unannotated protein</fullName>
    </submittedName>
</protein>
<gene>
    <name evidence="3" type="ORF">UFOPK2786_00877</name>
</gene>
<name>A0A6J6T7V2_9ZZZZ</name>
<feature type="domain" description="Glycosyltransferase subfamily 4-like N-terminal" evidence="2">
    <location>
        <begin position="14"/>
        <end position="169"/>
    </location>
</feature>
<evidence type="ECO:0000259" key="1">
    <source>
        <dbReference type="Pfam" id="PF00534"/>
    </source>
</evidence>
<dbReference type="Gene3D" id="3.40.50.2000">
    <property type="entry name" value="Glycogen Phosphorylase B"/>
    <property type="match status" value="2"/>
</dbReference>
<dbReference type="AlphaFoldDB" id="A0A6J6T7V2"/>
<organism evidence="3">
    <name type="scientific">freshwater metagenome</name>
    <dbReference type="NCBI Taxonomy" id="449393"/>
    <lineage>
        <taxon>unclassified sequences</taxon>
        <taxon>metagenomes</taxon>
        <taxon>ecological metagenomes</taxon>
    </lineage>
</organism>
<feature type="domain" description="Glycosyl transferase family 1" evidence="1">
    <location>
        <begin position="179"/>
        <end position="335"/>
    </location>
</feature>
<evidence type="ECO:0000259" key="2">
    <source>
        <dbReference type="Pfam" id="PF13439"/>
    </source>
</evidence>
<dbReference type="InterPro" id="IPR050194">
    <property type="entry name" value="Glycosyltransferase_grp1"/>
</dbReference>
<reference evidence="3" key="1">
    <citation type="submission" date="2020-05" db="EMBL/GenBank/DDBJ databases">
        <authorList>
            <person name="Chiriac C."/>
            <person name="Salcher M."/>
            <person name="Ghai R."/>
            <person name="Kavagutti S V."/>
        </authorList>
    </citation>
    <scope>NUCLEOTIDE SEQUENCE</scope>
</reference>
<dbReference type="PANTHER" id="PTHR45947:SF3">
    <property type="entry name" value="SULFOQUINOVOSYL TRANSFERASE SQD2"/>
    <property type="match status" value="1"/>
</dbReference>
<dbReference type="Pfam" id="PF13439">
    <property type="entry name" value="Glyco_transf_4"/>
    <property type="match status" value="1"/>
</dbReference>
<accession>A0A6J6T7V2</accession>
<dbReference type="InterPro" id="IPR028098">
    <property type="entry name" value="Glyco_trans_4-like_N"/>
</dbReference>
<dbReference type="InterPro" id="IPR001296">
    <property type="entry name" value="Glyco_trans_1"/>
</dbReference>